<evidence type="ECO:0000256" key="4">
    <source>
        <dbReference type="ARBA" id="ARBA00023125"/>
    </source>
</evidence>
<dbReference type="CDD" id="cd00383">
    <property type="entry name" value="trans_reg_C"/>
    <property type="match status" value="1"/>
</dbReference>
<evidence type="ECO:0000256" key="7">
    <source>
        <dbReference type="PROSITE-ProRule" id="PRU01091"/>
    </source>
</evidence>
<feature type="DNA-binding region" description="OmpR/PhoB-type" evidence="7">
    <location>
        <begin position="136"/>
        <end position="236"/>
    </location>
</feature>
<keyword evidence="3" id="KW-0805">Transcription regulation</keyword>
<evidence type="ECO:0000313" key="11">
    <source>
        <dbReference type="Proteomes" id="UP001296873"/>
    </source>
</evidence>
<evidence type="ECO:0000259" key="9">
    <source>
        <dbReference type="PROSITE" id="PS51755"/>
    </source>
</evidence>
<feature type="modified residue" description="4-aspartylphosphate" evidence="6">
    <location>
        <position position="57"/>
    </location>
</feature>
<protein>
    <submittedName>
        <fullName evidence="10">DNA-binding response regulator</fullName>
    </submittedName>
</protein>
<dbReference type="InterPro" id="IPR001789">
    <property type="entry name" value="Sig_transdc_resp-reg_receiver"/>
</dbReference>
<dbReference type="PROSITE" id="PS51755">
    <property type="entry name" value="OMPR_PHOB"/>
    <property type="match status" value="1"/>
</dbReference>
<dbReference type="InterPro" id="IPR039420">
    <property type="entry name" value="WalR-like"/>
</dbReference>
<dbReference type="SUPFAM" id="SSF46894">
    <property type="entry name" value="C-terminal effector domain of the bipartite response regulators"/>
    <property type="match status" value="1"/>
</dbReference>
<dbReference type="InterPro" id="IPR001867">
    <property type="entry name" value="OmpR/PhoB-type_DNA-bd"/>
</dbReference>
<dbReference type="InterPro" id="IPR036388">
    <property type="entry name" value="WH-like_DNA-bd_sf"/>
</dbReference>
<keyword evidence="5" id="KW-0804">Transcription</keyword>
<dbReference type="SMART" id="SM00862">
    <property type="entry name" value="Trans_reg_C"/>
    <property type="match status" value="1"/>
</dbReference>
<reference evidence="10 11" key="1">
    <citation type="journal article" date="2020" name="Microorganisms">
        <title>Osmotic Adaptation and Compatible Solute Biosynthesis of Phototrophic Bacteria as Revealed from Genome Analyses.</title>
        <authorList>
            <person name="Imhoff J.F."/>
            <person name="Rahn T."/>
            <person name="Kunzel S."/>
            <person name="Keller A."/>
            <person name="Neulinger S.C."/>
        </authorList>
    </citation>
    <scope>NUCLEOTIDE SEQUENCE [LARGE SCALE GENOMIC DNA]</scope>
    <source>
        <strain evidence="10 11">DSM 9895</strain>
    </source>
</reference>
<evidence type="ECO:0000256" key="5">
    <source>
        <dbReference type="ARBA" id="ARBA00023163"/>
    </source>
</evidence>
<dbReference type="Gene3D" id="1.10.10.10">
    <property type="entry name" value="Winged helix-like DNA-binding domain superfamily/Winged helix DNA-binding domain"/>
    <property type="match status" value="1"/>
</dbReference>
<feature type="domain" description="OmpR/PhoB-type" evidence="9">
    <location>
        <begin position="136"/>
        <end position="236"/>
    </location>
</feature>
<comment type="caution">
    <text evidence="10">The sequence shown here is derived from an EMBL/GenBank/DDBJ whole genome shotgun (WGS) entry which is preliminary data.</text>
</comment>
<dbReference type="PANTHER" id="PTHR48111">
    <property type="entry name" value="REGULATOR OF RPOS"/>
    <property type="match status" value="1"/>
</dbReference>
<keyword evidence="2" id="KW-0902">Two-component regulatory system</keyword>
<organism evidence="10 11">
    <name type="scientific">Rhodovibrio sodomensis</name>
    <dbReference type="NCBI Taxonomy" id="1088"/>
    <lineage>
        <taxon>Bacteria</taxon>
        <taxon>Pseudomonadati</taxon>
        <taxon>Pseudomonadota</taxon>
        <taxon>Alphaproteobacteria</taxon>
        <taxon>Rhodospirillales</taxon>
        <taxon>Rhodovibrionaceae</taxon>
        <taxon>Rhodovibrio</taxon>
    </lineage>
</organism>
<dbReference type="SUPFAM" id="SSF52172">
    <property type="entry name" value="CheY-like"/>
    <property type="match status" value="1"/>
</dbReference>
<dbReference type="Pfam" id="PF00486">
    <property type="entry name" value="Trans_reg_C"/>
    <property type="match status" value="1"/>
</dbReference>
<dbReference type="GO" id="GO:0003677">
    <property type="term" value="F:DNA binding"/>
    <property type="evidence" value="ECO:0007669"/>
    <property type="project" value="UniProtKB-KW"/>
</dbReference>
<dbReference type="PROSITE" id="PS50110">
    <property type="entry name" value="RESPONSE_REGULATORY"/>
    <property type="match status" value="1"/>
</dbReference>
<evidence type="ECO:0000256" key="1">
    <source>
        <dbReference type="ARBA" id="ARBA00022553"/>
    </source>
</evidence>
<accession>A0ABS1DJ48</accession>
<gene>
    <name evidence="10" type="ORF">CKO28_19000</name>
</gene>
<dbReference type="Pfam" id="PF00072">
    <property type="entry name" value="Response_reg"/>
    <property type="match status" value="1"/>
</dbReference>
<evidence type="ECO:0000313" key="10">
    <source>
        <dbReference type="EMBL" id="MBK1670127.1"/>
    </source>
</evidence>
<evidence type="ECO:0000256" key="2">
    <source>
        <dbReference type="ARBA" id="ARBA00023012"/>
    </source>
</evidence>
<dbReference type="Proteomes" id="UP001296873">
    <property type="component" value="Unassembled WGS sequence"/>
</dbReference>
<evidence type="ECO:0000256" key="3">
    <source>
        <dbReference type="ARBA" id="ARBA00023015"/>
    </source>
</evidence>
<feature type="domain" description="Response regulatory" evidence="8">
    <location>
        <begin position="8"/>
        <end position="121"/>
    </location>
</feature>
<dbReference type="SMART" id="SM00448">
    <property type="entry name" value="REC"/>
    <property type="match status" value="1"/>
</dbReference>
<keyword evidence="11" id="KW-1185">Reference proteome</keyword>
<dbReference type="EMBL" id="NRRL01000076">
    <property type="protein sequence ID" value="MBK1670127.1"/>
    <property type="molecule type" value="Genomic_DNA"/>
</dbReference>
<evidence type="ECO:0000256" key="6">
    <source>
        <dbReference type="PROSITE-ProRule" id="PRU00169"/>
    </source>
</evidence>
<dbReference type="InterPro" id="IPR016032">
    <property type="entry name" value="Sig_transdc_resp-reg_C-effctor"/>
</dbReference>
<sequence length="241" mass="27255">MPGDTAPHILVVDDHREIRDGLRRYLGREGLRVSLASDAADAREAVGGHAIDLVVLDIMMPGEDGLSLCRYLREHLNLPVILLTAKDEETDRIIGLEVGADDYLAKPFNPRELLARIRSVLRRTNQLPPQRTQAGGRYARFGDWRLDAGRREVAHPDGRVVSLSDSEYRLLTTFLTYPQTVLTRDQLLDLVHGRKAEAFERSVDILVSRLRRKVEPDPKRPRLIQTCRGGGYQFAETVTWA</sequence>
<keyword evidence="4 7" id="KW-0238">DNA-binding</keyword>
<dbReference type="InterPro" id="IPR011006">
    <property type="entry name" value="CheY-like_superfamily"/>
</dbReference>
<dbReference type="Gene3D" id="6.10.250.690">
    <property type="match status" value="1"/>
</dbReference>
<evidence type="ECO:0000259" key="8">
    <source>
        <dbReference type="PROSITE" id="PS50110"/>
    </source>
</evidence>
<keyword evidence="1 6" id="KW-0597">Phosphoprotein</keyword>
<dbReference type="Gene3D" id="3.40.50.2300">
    <property type="match status" value="1"/>
</dbReference>
<dbReference type="RefSeq" id="WP_200342478.1">
    <property type="nucleotide sequence ID" value="NZ_NRRL01000076.1"/>
</dbReference>
<name>A0ABS1DJ48_9PROT</name>
<dbReference type="PANTHER" id="PTHR48111:SF4">
    <property type="entry name" value="DNA-BINDING DUAL TRANSCRIPTIONAL REGULATOR OMPR"/>
    <property type="match status" value="1"/>
</dbReference>
<proteinExistence type="predicted"/>